<name>A0AAW2HRD8_9NEOP</name>
<dbReference type="Pfam" id="PF02204">
    <property type="entry name" value="VPS9"/>
    <property type="match status" value="1"/>
</dbReference>
<dbReference type="InterPro" id="IPR003123">
    <property type="entry name" value="VPS9"/>
</dbReference>
<evidence type="ECO:0000259" key="6">
    <source>
        <dbReference type="PROSITE" id="PS51205"/>
    </source>
</evidence>
<evidence type="ECO:0000313" key="7">
    <source>
        <dbReference type="EMBL" id="KAL0272505.1"/>
    </source>
</evidence>
<dbReference type="Gene3D" id="1.20.1050.80">
    <property type="entry name" value="VPS9 domain"/>
    <property type="match status" value="1"/>
</dbReference>
<evidence type="ECO:0000256" key="4">
    <source>
        <dbReference type="SAM" id="MobiDB-lite"/>
    </source>
</evidence>
<feature type="compositionally biased region" description="Basic and acidic residues" evidence="4">
    <location>
        <begin position="57"/>
        <end position="66"/>
    </location>
</feature>
<feature type="domain" description="A20-type" evidence="5">
    <location>
        <begin position="12"/>
        <end position="46"/>
    </location>
</feature>
<dbReference type="AlphaFoldDB" id="A0AAW2HRD8"/>
<sequence>MSSSKWSSLRVDEKDLMCKKGCGYYGNLEWEGYCSKCHKAVLESEKHGDKNNAVQTQRKDRNEEKPSSGFNKFHEKKAKQIADKKTGTLRKISSLISKQTNSIRRHDTIQDNLFDNPELEKVDQEYENVFSSLDESVVNDVKHQNSYKTFGKRMDVSRIYSDVTADNKKELMDYFEKIGLGKLNWVGSKHLDCRIDETNVEVCDLVYTAITDLLELDSAKAPVDKLACVVKCCRNIFLILQQSVVGPASADEFLPALIFIVLKANPARFKSNVNYIIKFCNESRLITGEGGYYFTNLCCALSFVEKLTAESLSMSQEEFDQYMSGKIVLPNIWDSSLFMLESMHLMNEHFAIMDELQNKHDGIREDCETLDKEMRKFREDVAAEEDPKIESLPPPIQPEVVSHAEWKSPVDDGLASVNYDIDIGGDEDVPSKITQYIEERAENHPDRSRLSLNTENASLLDSIESPSSNWLPSPLKPMQTGFSSDAWDIPSIPCNTGEFNTQQSHSNEKPGD</sequence>
<dbReference type="SMART" id="SM00259">
    <property type="entry name" value="ZnF_A20"/>
    <property type="match status" value="1"/>
</dbReference>
<evidence type="ECO:0000256" key="1">
    <source>
        <dbReference type="ARBA" id="ARBA00022723"/>
    </source>
</evidence>
<evidence type="ECO:0000256" key="2">
    <source>
        <dbReference type="ARBA" id="ARBA00022771"/>
    </source>
</evidence>
<dbReference type="InterPro" id="IPR037191">
    <property type="entry name" value="VPS9_dom_sf"/>
</dbReference>
<dbReference type="GO" id="GO:0031267">
    <property type="term" value="F:small GTPase binding"/>
    <property type="evidence" value="ECO:0007669"/>
    <property type="project" value="TreeGrafter"/>
</dbReference>
<dbReference type="PROSITE" id="PS51205">
    <property type="entry name" value="VPS9"/>
    <property type="match status" value="1"/>
</dbReference>
<dbReference type="PROSITE" id="PS51036">
    <property type="entry name" value="ZF_A20"/>
    <property type="match status" value="1"/>
</dbReference>
<dbReference type="InterPro" id="IPR002653">
    <property type="entry name" value="Znf_A20"/>
</dbReference>
<protein>
    <recommendedName>
        <fullName evidence="8">Rab5 GDP/GTP exchange factor</fullName>
    </recommendedName>
</protein>
<dbReference type="GO" id="GO:0016192">
    <property type="term" value="P:vesicle-mediated transport"/>
    <property type="evidence" value="ECO:0007669"/>
    <property type="project" value="InterPro"/>
</dbReference>
<accession>A0AAW2HRD8</accession>
<dbReference type="PANTHER" id="PTHR23101">
    <property type="entry name" value="RAB GDP/GTP EXCHANGE FACTOR"/>
    <property type="match status" value="1"/>
</dbReference>
<dbReference type="PANTHER" id="PTHR23101:SF122">
    <property type="entry name" value="RABAPTIN-5-ASSOCIATED EXCHANGE FACTOR FOR RAB5"/>
    <property type="match status" value="1"/>
</dbReference>
<dbReference type="GO" id="GO:0005085">
    <property type="term" value="F:guanyl-nucleotide exchange factor activity"/>
    <property type="evidence" value="ECO:0007669"/>
    <property type="project" value="InterPro"/>
</dbReference>
<dbReference type="GO" id="GO:0008270">
    <property type="term" value="F:zinc ion binding"/>
    <property type="evidence" value="ECO:0007669"/>
    <property type="project" value="UniProtKB-KW"/>
</dbReference>
<dbReference type="GO" id="GO:0030139">
    <property type="term" value="C:endocytic vesicle"/>
    <property type="evidence" value="ECO:0007669"/>
    <property type="project" value="TreeGrafter"/>
</dbReference>
<keyword evidence="1" id="KW-0479">Metal-binding</keyword>
<dbReference type="Gene3D" id="1.20.5.4770">
    <property type="match status" value="1"/>
</dbReference>
<proteinExistence type="predicted"/>
<reference evidence="7" key="1">
    <citation type="journal article" date="2024" name="Gigascience">
        <title>Chromosome-level genome of the poultry shaft louse Menopon gallinae provides insight into the host-switching and adaptive evolution of parasitic lice.</title>
        <authorList>
            <person name="Xu Y."/>
            <person name="Ma L."/>
            <person name="Liu S."/>
            <person name="Liang Y."/>
            <person name="Liu Q."/>
            <person name="He Z."/>
            <person name="Tian L."/>
            <person name="Duan Y."/>
            <person name="Cai W."/>
            <person name="Li H."/>
            <person name="Song F."/>
        </authorList>
    </citation>
    <scope>NUCLEOTIDE SEQUENCE</scope>
    <source>
        <strain evidence="7">Cailab_2023a</strain>
    </source>
</reference>
<feature type="region of interest" description="Disordered" evidence="4">
    <location>
        <begin position="481"/>
        <end position="512"/>
    </location>
</feature>
<feature type="region of interest" description="Disordered" evidence="4">
    <location>
        <begin position="46"/>
        <end position="77"/>
    </location>
</feature>
<evidence type="ECO:0000256" key="3">
    <source>
        <dbReference type="ARBA" id="ARBA00022833"/>
    </source>
</evidence>
<dbReference type="SUPFAM" id="SSF109993">
    <property type="entry name" value="VPS9 domain"/>
    <property type="match status" value="1"/>
</dbReference>
<organism evidence="7">
    <name type="scientific">Menopon gallinae</name>
    <name type="common">poultry shaft louse</name>
    <dbReference type="NCBI Taxonomy" id="328185"/>
    <lineage>
        <taxon>Eukaryota</taxon>
        <taxon>Metazoa</taxon>
        <taxon>Ecdysozoa</taxon>
        <taxon>Arthropoda</taxon>
        <taxon>Hexapoda</taxon>
        <taxon>Insecta</taxon>
        <taxon>Pterygota</taxon>
        <taxon>Neoptera</taxon>
        <taxon>Paraneoptera</taxon>
        <taxon>Psocodea</taxon>
        <taxon>Troctomorpha</taxon>
        <taxon>Phthiraptera</taxon>
        <taxon>Amblycera</taxon>
        <taxon>Menoponidae</taxon>
        <taxon>Menopon</taxon>
    </lineage>
</organism>
<dbReference type="InterPro" id="IPR045046">
    <property type="entry name" value="Vps9-like"/>
</dbReference>
<dbReference type="SMART" id="SM00167">
    <property type="entry name" value="VPS9"/>
    <property type="match status" value="1"/>
</dbReference>
<dbReference type="Pfam" id="PF01754">
    <property type="entry name" value="zf-A20"/>
    <property type="match status" value="1"/>
</dbReference>
<keyword evidence="3" id="KW-0862">Zinc</keyword>
<feature type="domain" description="VPS9" evidence="6">
    <location>
        <begin position="165"/>
        <end position="313"/>
    </location>
</feature>
<evidence type="ECO:0008006" key="8">
    <source>
        <dbReference type="Google" id="ProtNLM"/>
    </source>
</evidence>
<feature type="compositionally biased region" description="Polar residues" evidence="4">
    <location>
        <begin position="493"/>
        <end position="505"/>
    </location>
</feature>
<gene>
    <name evidence="7" type="ORF">PYX00_005444</name>
</gene>
<dbReference type="GO" id="GO:0005829">
    <property type="term" value="C:cytosol"/>
    <property type="evidence" value="ECO:0007669"/>
    <property type="project" value="TreeGrafter"/>
</dbReference>
<dbReference type="GO" id="GO:0003677">
    <property type="term" value="F:DNA binding"/>
    <property type="evidence" value="ECO:0007669"/>
    <property type="project" value="InterPro"/>
</dbReference>
<dbReference type="EMBL" id="JARGDH010000003">
    <property type="protein sequence ID" value="KAL0272505.1"/>
    <property type="molecule type" value="Genomic_DNA"/>
</dbReference>
<evidence type="ECO:0000259" key="5">
    <source>
        <dbReference type="PROSITE" id="PS51036"/>
    </source>
</evidence>
<comment type="caution">
    <text evidence="7">The sequence shown here is derived from an EMBL/GenBank/DDBJ whole genome shotgun (WGS) entry which is preliminary data.</text>
</comment>
<keyword evidence="2" id="KW-0863">Zinc-finger</keyword>
<dbReference type="SUPFAM" id="SSF57716">
    <property type="entry name" value="Glucocorticoid receptor-like (DNA-binding domain)"/>
    <property type="match status" value="1"/>
</dbReference>